<dbReference type="EMBL" id="QPFP01000001">
    <property type="protein sequence ID" value="TEB39917.1"/>
    <property type="molecule type" value="Genomic_DNA"/>
</dbReference>
<comment type="caution">
    <text evidence="4">The sequence shown here is derived from an EMBL/GenBank/DDBJ whole genome shotgun (WGS) entry which is preliminary data.</text>
</comment>
<evidence type="ECO:0000256" key="1">
    <source>
        <dbReference type="SAM" id="MobiDB-lite"/>
    </source>
</evidence>
<dbReference type="PANTHER" id="PTHR28076">
    <property type="entry name" value="SPORULATION-SPECIFIC PROTEIN 71"/>
    <property type="match status" value="1"/>
</dbReference>
<dbReference type="PANTHER" id="PTHR28076:SF1">
    <property type="entry name" value="PROSPORE MEMBRANE ADAPTER PROTEIN SPO71"/>
    <property type="match status" value="1"/>
</dbReference>
<dbReference type="InterPro" id="IPR040345">
    <property type="entry name" value="Mug56/Spo71"/>
</dbReference>
<feature type="domain" description="Mug56/Spo71 PH" evidence="2">
    <location>
        <begin position="828"/>
        <end position="976"/>
    </location>
</feature>
<feature type="domain" description="Prospore membrane adapter protein SPO71 PH" evidence="3">
    <location>
        <begin position="318"/>
        <end position="452"/>
    </location>
</feature>
<feature type="region of interest" description="Disordered" evidence="1">
    <location>
        <begin position="107"/>
        <end position="131"/>
    </location>
</feature>
<feature type="region of interest" description="Disordered" evidence="1">
    <location>
        <begin position="192"/>
        <end position="251"/>
    </location>
</feature>
<dbReference type="InterPro" id="IPR039486">
    <property type="entry name" value="Mug56/Spo71_PH"/>
</dbReference>
<dbReference type="InterPro" id="IPR057379">
    <property type="entry name" value="PH_SPO71"/>
</dbReference>
<reference evidence="4 5" key="1">
    <citation type="journal article" date="2019" name="Nat. Ecol. Evol.">
        <title>Megaphylogeny resolves global patterns of mushroom evolution.</title>
        <authorList>
            <person name="Varga T."/>
            <person name="Krizsan K."/>
            <person name="Foldi C."/>
            <person name="Dima B."/>
            <person name="Sanchez-Garcia M."/>
            <person name="Sanchez-Ramirez S."/>
            <person name="Szollosi G.J."/>
            <person name="Szarkandi J.G."/>
            <person name="Papp V."/>
            <person name="Albert L."/>
            <person name="Andreopoulos W."/>
            <person name="Angelini C."/>
            <person name="Antonin V."/>
            <person name="Barry K.W."/>
            <person name="Bougher N.L."/>
            <person name="Buchanan P."/>
            <person name="Buyck B."/>
            <person name="Bense V."/>
            <person name="Catcheside P."/>
            <person name="Chovatia M."/>
            <person name="Cooper J."/>
            <person name="Damon W."/>
            <person name="Desjardin D."/>
            <person name="Finy P."/>
            <person name="Geml J."/>
            <person name="Haridas S."/>
            <person name="Hughes K."/>
            <person name="Justo A."/>
            <person name="Karasinski D."/>
            <person name="Kautmanova I."/>
            <person name="Kiss B."/>
            <person name="Kocsube S."/>
            <person name="Kotiranta H."/>
            <person name="LaButti K.M."/>
            <person name="Lechner B.E."/>
            <person name="Liimatainen K."/>
            <person name="Lipzen A."/>
            <person name="Lukacs Z."/>
            <person name="Mihaltcheva S."/>
            <person name="Morgado L.N."/>
            <person name="Niskanen T."/>
            <person name="Noordeloos M.E."/>
            <person name="Ohm R.A."/>
            <person name="Ortiz-Santana B."/>
            <person name="Ovrebo C."/>
            <person name="Racz N."/>
            <person name="Riley R."/>
            <person name="Savchenko A."/>
            <person name="Shiryaev A."/>
            <person name="Soop K."/>
            <person name="Spirin V."/>
            <person name="Szebenyi C."/>
            <person name="Tomsovsky M."/>
            <person name="Tulloss R.E."/>
            <person name="Uehling J."/>
            <person name="Grigoriev I.V."/>
            <person name="Vagvolgyi C."/>
            <person name="Papp T."/>
            <person name="Martin F.M."/>
            <person name="Miettinen O."/>
            <person name="Hibbett D.S."/>
            <person name="Nagy L.G."/>
        </authorList>
    </citation>
    <scope>NUCLEOTIDE SEQUENCE [LARGE SCALE GENOMIC DNA]</scope>
    <source>
        <strain evidence="4 5">FP101781</strain>
    </source>
</reference>
<feature type="compositionally biased region" description="Basic and acidic residues" evidence="1">
    <location>
        <begin position="108"/>
        <end position="121"/>
    </location>
</feature>
<dbReference type="Pfam" id="PF15404">
    <property type="entry name" value="PH_4"/>
    <property type="match status" value="1"/>
</dbReference>
<feature type="region of interest" description="Disordered" evidence="1">
    <location>
        <begin position="1"/>
        <end position="23"/>
    </location>
</feature>
<dbReference type="STRING" id="71717.A0A4Y7U0F7"/>
<protein>
    <submittedName>
        <fullName evidence="4">Uncharacterized protein</fullName>
    </submittedName>
</protein>
<evidence type="ECO:0000259" key="3">
    <source>
        <dbReference type="Pfam" id="PF23207"/>
    </source>
</evidence>
<dbReference type="Proteomes" id="UP000298030">
    <property type="component" value="Unassembled WGS sequence"/>
</dbReference>
<dbReference type="GO" id="GO:1902657">
    <property type="term" value="P:protein localization to prospore membrane"/>
    <property type="evidence" value="ECO:0007669"/>
    <property type="project" value="InterPro"/>
</dbReference>
<name>A0A4Y7U0F7_COPMI</name>
<gene>
    <name evidence="4" type="ORF">FA13DRAFT_1760712</name>
</gene>
<dbReference type="Pfam" id="PF23207">
    <property type="entry name" value="PH_SPO71"/>
    <property type="match status" value="1"/>
</dbReference>
<keyword evidence="5" id="KW-1185">Reference proteome</keyword>
<accession>A0A4Y7U0F7</accession>
<evidence type="ECO:0000313" key="5">
    <source>
        <dbReference type="Proteomes" id="UP000298030"/>
    </source>
</evidence>
<organism evidence="4 5">
    <name type="scientific">Coprinellus micaceus</name>
    <name type="common">Glistening ink-cap mushroom</name>
    <name type="synonym">Coprinus micaceus</name>
    <dbReference type="NCBI Taxonomy" id="71717"/>
    <lineage>
        <taxon>Eukaryota</taxon>
        <taxon>Fungi</taxon>
        <taxon>Dikarya</taxon>
        <taxon>Basidiomycota</taxon>
        <taxon>Agaricomycotina</taxon>
        <taxon>Agaricomycetes</taxon>
        <taxon>Agaricomycetidae</taxon>
        <taxon>Agaricales</taxon>
        <taxon>Agaricineae</taxon>
        <taxon>Psathyrellaceae</taxon>
        <taxon>Coprinellus</taxon>
    </lineage>
</organism>
<evidence type="ECO:0000313" key="4">
    <source>
        <dbReference type="EMBL" id="TEB39917.1"/>
    </source>
</evidence>
<dbReference type="OrthoDB" id="5579281at2759"/>
<evidence type="ECO:0000259" key="2">
    <source>
        <dbReference type="Pfam" id="PF15404"/>
    </source>
</evidence>
<feature type="compositionally biased region" description="Low complexity" evidence="1">
    <location>
        <begin position="202"/>
        <end position="211"/>
    </location>
</feature>
<feature type="compositionally biased region" description="Low complexity" evidence="1">
    <location>
        <begin position="1"/>
        <end position="21"/>
    </location>
</feature>
<sequence>MTTSSSSSLSPSTTTSTTPNSRLARLVPAATKLISIIRKLTNYDEEHKRAPHATRRICIGPMPEKVVEHFEAEVKKKDTSGGLITLNQLESDAPEESEDISRIVKGHAKSEDGDELSRHTTTDTATSLGDWGEDYDEQNIVDDLTQRWKESEWGRAWRHRRGKKKTSEMFQTTGHWLGGSFEVGTLLGVNLLNPPPKPPKPGSVKHPSPSVLSWEADSAASNPHPQTPSVSGSGSGNMERTGPGDVNSQTGLLVVPGVPMVQSDKSKGKQRVKYASPSLELEADPIKLPAPAPPEDVLARSESEVDPHSSLGCHWGEVLMRDRMLVRVVYSRSENISPKFDDSIHRTTRDLQFEDCAEFMVTVPGKEMVTGHKHLAYVIPLRSNRTNLSLYSFVDLTFCIMCQPTSTRLAPGGSRRIFSRSREGTNIFLFQHKNRSRAWDWMWQLWRYLGGTLPPSIEVHNPRLNSTVTIDIPYRLQVDTDELYAMFTRDNIIQLCVQSLSTVPDWFALVEQEITQHGKRLDLCWRRDAHLDWLWLDDDVYGNERPWATLAGLAVQKSSRPASLEIRITSHAPSYYHLKHDHSTKIHEPPSIEGYVYRSLLYLSTHNGLLFMNLAHEAYPPLPPGLALTMQDLDSWIKGLHTAEVIRGANQVMHAKRGVACSPVPAAMHQEDLGLSAAGQERRWYEHWSTEEVSTLDDDEDEGGEAVLARRSDKGLVRMRRCFELLLNTGHVVRFECHSRKFAVEWVNRLRALILFWQTKKRTTAKEEIELAQARRPRLTPQIRACQKDEAPPEPPADMSAPYAAMDNLYHWCIIDGCNPITKVSKLHMRKGLRGQYKPVYLALVQGHLVRFRIKPKSAFHTGGAKKINLLDAYVFSGYFAAMNLPSGQFRANAPTVPRRYLDGLETDDREEDMLFMVWYHSHPWASDAANAPTFAPAPTKTKNLPNLSRKASMLVFRTRSRIERDAWCWALGTEIEKIARVQREREEKMRDMGNLIEVK</sequence>
<feature type="compositionally biased region" description="Polar residues" evidence="1">
    <location>
        <begin position="219"/>
        <end position="238"/>
    </location>
</feature>
<proteinExistence type="predicted"/>
<dbReference type="AlphaFoldDB" id="A0A4Y7U0F7"/>